<evidence type="ECO:0000313" key="2">
    <source>
        <dbReference type="EMBL" id="MCW5321695.1"/>
    </source>
</evidence>
<protein>
    <recommendedName>
        <fullName evidence="1">RES domain-containing protein</fullName>
    </recommendedName>
</protein>
<name>A0ABT3KV66_9BURK</name>
<feature type="domain" description="RES" evidence="1">
    <location>
        <begin position="3"/>
        <end position="50"/>
    </location>
</feature>
<sequence length="81" mass="8975">MHGSDYTDTHAVAAGAQDRGVQWLSCESVRAPAAHCAVVFDPDGLRESPEGLEQTMQTWHCKATRSGVMFTRGRESYDWAF</sequence>
<evidence type="ECO:0000259" key="1">
    <source>
        <dbReference type="Pfam" id="PF08808"/>
    </source>
</evidence>
<dbReference type="Pfam" id="PF08808">
    <property type="entry name" value="RES"/>
    <property type="match status" value="1"/>
</dbReference>
<evidence type="ECO:0000313" key="3">
    <source>
        <dbReference type="Proteomes" id="UP001208935"/>
    </source>
</evidence>
<keyword evidence="3" id="KW-1185">Reference proteome</keyword>
<organism evidence="2 3">
    <name type="scientific">Verminephrobacter aporrectodeae subsp. tuberculatae</name>
    <dbReference type="NCBI Taxonomy" id="1110392"/>
    <lineage>
        <taxon>Bacteria</taxon>
        <taxon>Pseudomonadati</taxon>
        <taxon>Pseudomonadota</taxon>
        <taxon>Betaproteobacteria</taxon>
        <taxon>Burkholderiales</taxon>
        <taxon>Comamonadaceae</taxon>
        <taxon>Verminephrobacter</taxon>
    </lineage>
</organism>
<dbReference type="EMBL" id="QZCW01000002">
    <property type="protein sequence ID" value="MCW5321695.1"/>
    <property type="molecule type" value="Genomic_DNA"/>
</dbReference>
<reference evidence="3" key="1">
    <citation type="submission" date="2023-07" db="EMBL/GenBank/DDBJ databases">
        <title>Verminephrobacter genomes.</title>
        <authorList>
            <person name="Lund M.B."/>
        </authorList>
    </citation>
    <scope>NUCLEOTIDE SEQUENCE [LARGE SCALE GENOMIC DNA]</scope>
    <source>
        <strain evidence="3">AtM5-05</strain>
    </source>
</reference>
<accession>A0ABT3KV66</accession>
<comment type="caution">
    <text evidence="2">The sequence shown here is derived from an EMBL/GenBank/DDBJ whole genome shotgun (WGS) entry which is preliminary data.</text>
</comment>
<dbReference type="InterPro" id="IPR014914">
    <property type="entry name" value="RES_dom"/>
</dbReference>
<dbReference type="Proteomes" id="UP001208935">
    <property type="component" value="Unassembled WGS sequence"/>
</dbReference>
<proteinExistence type="predicted"/>
<gene>
    <name evidence="2" type="ORF">D5039_11190</name>
</gene>